<dbReference type="InterPro" id="IPR001279">
    <property type="entry name" value="Metallo-B-lactamas"/>
</dbReference>
<accession>A0A1D2YU57</accession>
<dbReference type="PANTHER" id="PTHR23131:SF0">
    <property type="entry name" value="ENDORIBONUCLEASE LACTB2"/>
    <property type="match status" value="1"/>
</dbReference>
<comment type="caution">
    <text evidence="2">The sequence shown here is derived from an EMBL/GenBank/DDBJ whole genome shotgun (WGS) entry which is preliminary data.</text>
</comment>
<dbReference type="AlphaFoldDB" id="A0A1D2YU57"/>
<name>A0A1D2YU57_9BACI</name>
<dbReference type="InterPro" id="IPR036866">
    <property type="entry name" value="RibonucZ/Hydroxyglut_hydro"/>
</dbReference>
<gene>
    <name evidence="2" type="ORF">BHF71_09735</name>
</gene>
<dbReference type="EMBL" id="MIJF01000030">
    <property type="protein sequence ID" value="OEF99185.1"/>
    <property type="molecule type" value="Genomic_DNA"/>
</dbReference>
<evidence type="ECO:0000313" key="3">
    <source>
        <dbReference type="Proteomes" id="UP000243739"/>
    </source>
</evidence>
<reference evidence="2 3" key="1">
    <citation type="submission" date="2016-09" db="EMBL/GenBank/DDBJ databases">
        <title>Draft genome sequence for the type strain of Vulcanibacillus modesticaldus BR, a strictly anaerobic, moderately thermophilic, and nitrate-reducing bacterium from deep sea-hydrothermal vents of the Mid-Atlantic Ridge.</title>
        <authorList>
            <person name="Abin C.A."/>
            <person name="Hollibaugh J.T."/>
        </authorList>
    </citation>
    <scope>NUCLEOTIDE SEQUENCE [LARGE SCALE GENOMIC DNA]</scope>
    <source>
        <strain evidence="2 3">BR</strain>
    </source>
</reference>
<dbReference type="SMART" id="SM00849">
    <property type="entry name" value="Lactamase_B"/>
    <property type="match status" value="1"/>
</dbReference>
<evidence type="ECO:0000313" key="2">
    <source>
        <dbReference type="EMBL" id="OEF99185.1"/>
    </source>
</evidence>
<proteinExistence type="predicted"/>
<evidence type="ECO:0000259" key="1">
    <source>
        <dbReference type="SMART" id="SM00849"/>
    </source>
</evidence>
<dbReference type="Gene3D" id="3.60.15.10">
    <property type="entry name" value="Ribonuclease Z/Hydroxyacylglutathione hydrolase-like"/>
    <property type="match status" value="1"/>
</dbReference>
<feature type="domain" description="Metallo-beta-lactamase" evidence="1">
    <location>
        <begin position="28"/>
        <end position="245"/>
    </location>
</feature>
<keyword evidence="3" id="KW-1185">Reference proteome</keyword>
<dbReference type="PANTHER" id="PTHR23131">
    <property type="entry name" value="ENDORIBONUCLEASE LACTB2"/>
    <property type="match status" value="1"/>
</dbReference>
<sequence length="339" mass="38846">MNGLADTFVNNGIGVIPIEINTPFIIGSVNLYLILGEKVTLVDTGPKTELAWKSFIYHLNRNGFRIKDIDQVIVTHHHVDHSGLLSVLLEYHPKLKVYAHKKSVPWLEKNDDIVQKKYNFFEQLYLRHGLSKEQVEAVSKFNDYFNQFIEPINVDGVLEEGVTPEGLPDWMIIHNPGHSQGHISLYNLEKGLLIAGDHIIENTSPGAFIEPPFDKDGDRPKSLVDYQNSLERIKKIKIKQVFSGHGKMITTPYEVIDQQLNRIKQRVFKVREVFKDEPLSVKDIMKEVYPDRFEKFIPLYFSEILGVLDILENNNEITSIVQSGVIKYYLTGEKAVQSC</sequence>
<dbReference type="Pfam" id="PF00753">
    <property type="entry name" value="Lactamase_B"/>
    <property type="match status" value="1"/>
</dbReference>
<protein>
    <recommendedName>
        <fullName evidence="1">Metallo-beta-lactamase domain-containing protein</fullName>
    </recommendedName>
</protein>
<organism evidence="2 3">
    <name type="scientific">Vulcanibacillus modesticaldus</name>
    <dbReference type="NCBI Taxonomy" id="337097"/>
    <lineage>
        <taxon>Bacteria</taxon>
        <taxon>Bacillati</taxon>
        <taxon>Bacillota</taxon>
        <taxon>Bacilli</taxon>
        <taxon>Bacillales</taxon>
        <taxon>Bacillaceae</taxon>
        <taxon>Vulcanibacillus</taxon>
    </lineage>
</organism>
<dbReference type="STRING" id="337097.BHF71_09735"/>
<dbReference type="SUPFAM" id="SSF56281">
    <property type="entry name" value="Metallo-hydrolase/oxidoreductase"/>
    <property type="match status" value="1"/>
</dbReference>
<dbReference type="RefSeq" id="WP_069656944.1">
    <property type="nucleotide sequence ID" value="NZ_MIJF01000030.1"/>
</dbReference>
<dbReference type="InterPro" id="IPR050662">
    <property type="entry name" value="Sec-metab_biosynth-thioest"/>
</dbReference>
<dbReference type="Proteomes" id="UP000243739">
    <property type="component" value="Unassembled WGS sequence"/>
</dbReference>